<dbReference type="GO" id="GO:0016887">
    <property type="term" value="F:ATP hydrolysis activity"/>
    <property type="evidence" value="ECO:0007669"/>
    <property type="project" value="InterPro"/>
</dbReference>
<evidence type="ECO:0000256" key="1">
    <source>
        <dbReference type="ARBA" id="ARBA00005417"/>
    </source>
</evidence>
<dbReference type="Pfam" id="PF00005">
    <property type="entry name" value="ABC_tran"/>
    <property type="match status" value="1"/>
</dbReference>
<name>A0A7C9TMX2_9BURK</name>
<evidence type="ECO:0000259" key="4">
    <source>
        <dbReference type="PROSITE" id="PS50893"/>
    </source>
</evidence>
<accession>A0A7C9TMX2</accession>
<keyword evidence="5" id="KW-0547">Nucleotide-binding</keyword>
<keyword evidence="5" id="KW-0067">ATP-binding</keyword>
<dbReference type="InterPro" id="IPR003439">
    <property type="entry name" value="ABC_transporter-like_ATP-bd"/>
</dbReference>
<protein>
    <submittedName>
        <fullName evidence="5">ABC transporter ATP-binding protein</fullName>
    </submittedName>
</protein>
<feature type="region of interest" description="Disordered" evidence="3">
    <location>
        <begin position="259"/>
        <end position="298"/>
    </location>
</feature>
<dbReference type="Gene3D" id="3.90.190.10">
    <property type="entry name" value="Protein tyrosine phosphatase superfamily"/>
    <property type="match status" value="1"/>
</dbReference>
<reference evidence="5 6" key="1">
    <citation type="submission" date="2020-02" db="EMBL/GenBank/DDBJ databases">
        <title>Ideonella bacterium strain TBM-1.</title>
        <authorList>
            <person name="Chen W.-M."/>
        </authorList>
    </citation>
    <scope>NUCLEOTIDE SEQUENCE [LARGE SCALE GENOMIC DNA]</scope>
    <source>
        <strain evidence="5 6">TBM-1</strain>
    </source>
</reference>
<sequence>MPGASILELQQFGLTAGERVLLSRVDLRVPARGVTVLTGPAGGGKSMLLRGMAVLSRDVGRMVHHGRAQFHGAPLQPRNRPFMAFPNPPGIRLSVEEFMRRCHRARQPSQILDLDLAWQTLAWHGCGDLVALKQAELADLSVAQFRRLGIGMAAVMGEPLVLLDDPTAGLPRAGAISVLSLMSQLAKDRAVLAVMRQIEHIRAIGQLVVLMAHGQVCAAEPVTTFFRPAADSPVALFLRTGQYLPASPTATPAAVSAAMPRPAEPLAPPTDWGDVASPAPSDFLESREPTAPLAPRPGLPVLPAPMRWVEPGRLGCLLLPAGQRLLDSTLTTLRQLGVGTVLTLGLEGPAMAESATLAGLQLRAAADAGTVHSTAGLAQLIGQVAEGLDHGQVVCVLAQEGAGLAALMAAGWLVRQGTSVASALHQTQALEATFRYTAQEEWQLIKLEAALKRQGGRAPEPVR</sequence>
<evidence type="ECO:0000256" key="2">
    <source>
        <dbReference type="ARBA" id="ARBA00022448"/>
    </source>
</evidence>
<dbReference type="PANTHER" id="PTHR43335">
    <property type="entry name" value="ABC TRANSPORTER, ATP-BINDING PROTEIN"/>
    <property type="match status" value="1"/>
</dbReference>
<keyword evidence="2" id="KW-0813">Transport</keyword>
<dbReference type="InterPro" id="IPR029021">
    <property type="entry name" value="Prot-tyrosine_phosphatase-like"/>
</dbReference>
<evidence type="ECO:0000313" key="6">
    <source>
        <dbReference type="Proteomes" id="UP000484255"/>
    </source>
</evidence>
<comment type="similarity">
    <text evidence="1">Belongs to the ABC transporter superfamily.</text>
</comment>
<proteinExistence type="inferred from homology"/>
<feature type="domain" description="ABC transporter" evidence="4">
    <location>
        <begin position="7"/>
        <end position="238"/>
    </location>
</feature>
<dbReference type="InterPro" id="IPR027417">
    <property type="entry name" value="P-loop_NTPase"/>
</dbReference>
<keyword evidence="6" id="KW-1185">Reference proteome</keyword>
<dbReference type="AlphaFoldDB" id="A0A7C9TMX2"/>
<dbReference type="PROSITE" id="PS50893">
    <property type="entry name" value="ABC_TRANSPORTER_2"/>
    <property type="match status" value="1"/>
</dbReference>
<dbReference type="GO" id="GO:0005524">
    <property type="term" value="F:ATP binding"/>
    <property type="evidence" value="ECO:0007669"/>
    <property type="project" value="UniProtKB-KW"/>
</dbReference>
<evidence type="ECO:0000313" key="5">
    <source>
        <dbReference type="EMBL" id="NDY92965.1"/>
    </source>
</evidence>
<dbReference type="SUPFAM" id="SSF52540">
    <property type="entry name" value="P-loop containing nucleoside triphosphate hydrolases"/>
    <property type="match status" value="1"/>
</dbReference>
<organism evidence="5 6">
    <name type="scientific">Ideonella livida</name>
    <dbReference type="NCBI Taxonomy" id="2707176"/>
    <lineage>
        <taxon>Bacteria</taxon>
        <taxon>Pseudomonadati</taxon>
        <taxon>Pseudomonadota</taxon>
        <taxon>Betaproteobacteria</taxon>
        <taxon>Burkholderiales</taxon>
        <taxon>Sphaerotilaceae</taxon>
        <taxon>Ideonella</taxon>
    </lineage>
</organism>
<gene>
    <name evidence="5" type="ORF">G3A44_17370</name>
</gene>
<dbReference type="Proteomes" id="UP000484255">
    <property type="component" value="Unassembled WGS sequence"/>
</dbReference>
<dbReference type="Gene3D" id="3.40.50.300">
    <property type="entry name" value="P-loop containing nucleotide triphosphate hydrolases"/>
    <property type="match status" value="1"/>
</dbReference>
<evidence type="ECO:0000256" key="3">
    <source>
        <dbReference type="SAM" id="MobiDB-lite"/>
    </source>
</evidence>
<comment type="caution">
    <text evidence="5">The sequence shown here is derived from an EMBL/GenBank/DDBJ whole genome shotgun (WGS) entry which is preliminary data.</text>
</comment>
<dbReference type="RefSeq" id="WP_163459019.1">
    <property type="nucleotide sequence ID" value="NZ_JAAGOH010000025.1"/>
</dbReference>
<dbReference type="EMBL" id="JAAGOH010000025">
    <property type="protein sequence ID" value="NDY92965.1"/>
    <property type="molecule type" value="Genomic_DNA"/>
</dbReference>